<accession>A0A7G9RJC7</accession>
<evidence type="ECO:0000313" key="4">
    <source>
        <dbReference type="Proteomes" id="UP000515811"/>
    </source>
</evidence>
<reference evidence="3 4" key="1">
    <citation type="submission" date="2020-08" db="EMBL/GenBank/DDBJ databases">
        <title>Genome sequence of Diaphorobacter ruginosibacter DSM 27467T.</title>
        <authorList>
            <person name="Hyun D.-W."/>
            <person name="Bae J.-W."/>
        </authorList>
    </citation>
    <scope>NUCLEOTIDE SEQUENCE [LARGE SCALE GENOMIC DNA]</scope>
    <source>
        <strain evidence="3 4">DSM 27467</strain>
    </source>
</reference>
<protein>
    <submittedName>
        <fullName evidence="3">GNAT family N-acetyltransferase</fullName>
    </submittedName>
</protein>
<organism evidence="3 4">
    <name type="scientific">Diaphorobacter ruginosibacter</name>
    <dbReference type="NCBI Taxonomy" id="1715720"/>
    <lineage>
        <taxon>Bacteria</taxon>
        <taxon>Pseudomonadati</taxon>
        <taxon>Pseudomonadota</taxon>
        <taxon>Betaproteobacteria</taxon>
        <taxon>Burkholderiales</taxon>
        <taxon>Comamonadaceae</taxon>
        <taxon>Diaphorobacter</taxon>
    </lineage>
</organism>
<dbReference type="Pfam" id="PF13302">
    <property type="entry name" value="Acetyltransf_3"/>
    <property type="match status" value="1"/>
</dbReference>
<dbReference type="Proteomes" id="UP000515811">
    <property type="component" value="Chromosome"/>
</dbReference>
<keyword evidence="4" id="KW-1185">Reference proteome</keyword>
<feature type="domain" description="N-acetyltransferase" evidence="2">
    <location>
        <begin position="3"/>
        <end position="170"/>
    </location>
</feature>
<sequence length="180" mass="20611">MNLEFKRLTEVDLQNIIALNNHPEVLRQMPLGSPNFDEAKAKEWVCQKDAQWEQHGYGPWAFVIDEQFAGWGGLQHEDGDADLALVLHPRFWGCGKAIYQEIIKRAFTSMQMDSITILLPTTRSKTKGVIRLGFEPDGEVDVEGIRFRRFRLHAEKSRPKAALRSALTTSASRQPEHRQQ</sequence>
<name>A0A7G9RJC7_9BURK</name>
<keyword evidence="3" id="KW-0808">Transferase</keyword>
<dbReference type="GO" id="GO:0016747">
    <property type="term" value="F:acyltransferase activity, transferring groups other than amino-acyl groups"/>
    <property type="evidence" value="ECO:0007669"/>
    <property type="project" value="InterPro"/>
</dbReference>
<dbReference type="AlphaFoldDB" id="A0A7G9RJC7"/>
<dbReference type="InterPro" id="IPR016181">
    <property type="entry name" value="Acyl_CoA_acyltransferase"/>
</dbReference>
<evidence type="ECO:0000256" key="1">
    <source>
        <dbReference type="SAM" id="MobiDB-lite"/>
    </source>
</evidence>
<feature type="region of interest" description="Disordered" evidence="1">
    <location>
        <begin position="156"/>
        <end position="180"/>
    </location>
</feature>
<dbReference type="EMBL" id="CP060714">
    <property type="protein sequence ID" value="QNN55702.1"/>
    <property type="molecule type" value="Genomic_DNA"/>
</dbReference>
<proteinExistence type="predicted"/>
<evidence type="ECO:0000259" key="2">
    <source>
        <dbReference type="PROSITE" id="PS51186"/>
    </source>
</evidence>
<dbReference type="RefSeq" id="WP_187595975.1">
    <property type="nucleotide sequence ID" value="NZ_CP060714.1"/>
</dbReference>
<dbReference type="PROSITE" id="PS51186">
    <property type="entry name" value="GNAT"/>
    <property type="match status" value="1"/>
</dbReference>
<dbReference type="Gene3D" id="3.40.630.30">
    <property type="match status" value="1"/>
</dbReference>
<feature type="compositionally biased region" description="Low complexity" evidence="1">
    <location>
        <begin position="162"/>
        <end position="173"/>
    </location>
</feature>
<dbReference type="KEGG" id="drg:H9K76_13795"/>
<gene>
    <name evidence="3" type="ORF">H9K76_13795</name>
</gene>
<dbReference type="SUPFAM" id="SSF55729">
    <property type="entry name" value="Acyl-CoA N-acyltransferases (Nat)"/>
    <property type="match status" value="1"/>
</dbReference>
<evidence type="ECO:0000313" key="3">
    <source>
        <dbReference type="EMBL" id="QNN55702.1"/>
    </source>
</evidence>
<dbReference type="InterPro" id="IPR000182">
    <property type="entry name" value="GNAT_dom"/>
</dbReference>